<feature type="transmembrane region" description="Helical" evidence="7">
    <location>
        <begin position="219"/>
        <end position="244"/>
    </location>
</feature>
<evidence type="ECO:0000256" key="1">
    <source>
        <dbReference type="ARBA" id="ARBA00010481"/>
    </source>
</evidence>
<dbReference type="PANTHER" id="PTHR31889">
    <property type="entry name" value="FUCOSYLTRANSFERASE 2-RELATED"/>
    <property type="match status" value="1"/>
</dbReference>
<reference evidence="9 10" key="1">
    <citation type="journal article" date="2020" name="Mol. Biol. Evol.">
        <title>Distinct Expression and Methylation Patterns for Genes with Different Fates following a Single Whole-Genome Duplication in Flowering Plants.</title>
        <authorList>
            <person name="Shi T."/>
            <person name="Rahmani R.S."/>
            <person name="Gugger P.F."/>
            <person name="Wang M."/>
            <person name="Li H."/>
            <person name="Zhang Y."/>
            <person name="Li Z."/>
            <person name="Wang Q."/>
            <person name="Van de Peer Y."/>
            <person name="Marchal K."/>
            <person name="Chen J."/>
        </authorList>
    </citation>
    <scope>NUCLEOTIDE SEQUENCE [LARGE SCALE GENOMIC DNA]</scope>
    <source>
        <tissue evidence="9">Leaf</tissue>
    </source>
</reference>
<comment type="similarity">
    <text evidence="1 7">Belongs to the glycosyltransferase 37 family.</text>
</comment>
<keyword evidence="6 7" id="KW-0961">Cell wall biogenesis/degradation</keyword>
<evidence type="ECO:0000256" key="8">
    <source>
        <dbReference type="SAM" id="MobiDB-lite"/>
    </source>
</evidence>
<comment type="caution">
    <text evidence="9">The sequence shown here is derived from an EMBL/GenBank/DDBJ whole genome shotgun (WGS) entry which is preliminary data.</text>
</comment>
<keyword evidence="10" id="KW-1185">Reference proteome</keyword>
<dbReference type="PANTHER" id="PTHR31889:SF2">
    <property type="entry name" value="FUCOSYLTRANSFERASE 3"/>
    <property type="match status" value="1"/>
</dbReference>
<dbReference type="EC" id="2.4.1.-" evidence="7"/>
<sequence length="453" mass="51630">MDTKRFRTQISPPKHSDLANDCSSQVAGRKSTGLNTMKLMGILVVCLMIFPVLVSIIYRDMKSDRVRGFAEARDFLLITEEGTYFQVISLIFCLSSFIIYYVFLSFSPPPITKKTISNKLVPKSGSEDIISDQTVEETQDKLLGGLLVDEFDDEESCLSRYQSILYRKTLPHRPSSYLVSRLRRYEALHKRCGAYTKSYNRTLEQLKSGHITGPTDCKYVVWISFSGLGNRILALASAFLYALLTNRVLLVDRGNDMTDLFCEPFPGVSWLLPLEFPLNDQFNSFNQGHPHCYGNMVLNNSTGSVPPPFVYLHLAHDYNDHDKLFFCDQDQSHLQNVPWLVIKTDNYFVPSLFLIPSFDKELSNLFPDKETVFHHLGRYLFHPTNSVWGLISRYYQAYLAKADVRVGIQIRVFDTGTGPFQYVIDQILACSLKEKVLPEVDVHKPIITGPLGK</sequence>
<feature type="transmembrane region" description="Helical" evidence="7">
    <location>
        <begin position="39"/>
        <end position="58"/>
    </location>
</feature>
<dbReference type="GO" id="GO:0008107">
    <property type="term" value="F:galactoside 2-alpha-L-fucosyltransferase activity"/>
    <property type="evidence" value="ECO:0007669"/>
    <property type="project" value="InterPro"/>
</dbReference>
<feature type="region of interest" description="Disordered" evidence="8">
    <location>
        <begin position="1"/>
        <end position="21"/>
    </location>
</feature>
<dbReference type="AlphaFoldDB" id="A0A822YGQ8"/>
<dbReference type="Pfam" id="PF03254">
    <property type="entry name" value="XG_FTase"/>
    <property type="match status" value="1"/>
</dbReference>
<comment type="function">
    <text evidence="7">May be involved in cell wall biosynthesis.</text>
</comment>
<dbReference type="GO" id="GO:0032580">
    <property type="term" value="C:Golgi cisterna membrane"/>
    <property type="evidence" value="ECO:0007669"/>
    <property type="project" value="UniProtKB-SubCell"/>
</dbReference>
<evidence type="ECO:0000256" key="7">
    <source>
        <dbReference type="RuleBase" id="RU367004"/>
    </source>
</evidence>
<accession>A0A822YGQ8</accession>
<evidence type="ECO:0000256" key="4">
    <source>
        <dbReference type="ARBA" id="ARBA00023034"/>
    </source>
</evidence>
<keyword evidence="7" id="KW-0472">Membrane</keyword>
<keyword evidence="3 7" id="KW-0808">Transferase</keyword>
<keyword evidence="2 7" id="KW-0328">Glycosyltransferase</keyword>
<comment type="subcellular location">
    <subcellularLocation>
        <location evidence="7">Golgi apparatus</location>
        <location evidence="7">Golgi stack membrane</location>
        <topology evidence="7">Single-pass type II membrane protein</topology>
    </subcellularLocation>
</comment>
<dbReference type="Gene3D" id="3.40.50.11340">
    <property type="match status" value="1"/>
</dbReference>
<evidence type="ECO:0000313" key="9">
    <source>
        <dbReference type="EMBL" id="DAD31323.1"/>
    </source>
</evidence>
<dbReference type="GO" id="GO:0042546">
    <property type="term" value="P:cell wall biogenesis"/>
    <property type="evidence" value="ECO:0007669"/>
    <property type="project" value="InterPro"/>
</dbReference>
<comment type="caution">
    <text evidence="7">Lacks conserved residue(s) required for the propagation of feature annotation.</text>
</comment>
<evidence type="ECO:0000256" key="2">
    <source>
        <dbReference type="ARBA" id="ARBA00022676"/>
    </source>
</evidence>
<dbReference type="GO" id="GO:0071555">
    <property type="term" value="P:cell wall organization"/>
    <property type="evidence" value="ECO:0007669"/>
    <property type="project" value="UniProtKB-UniRule"/>
</dbReference>
<dbReference type="EMBL" id="DUZY01000003">
    <property type="protein sequence ID" value="DAD31323.1"/>
    <property type="molecule type" value="Genomic_DNA"/>
</dbReference>
<gene>
    <name evidence="9" type="ORF">HUJ06_010174</name>
</gene>
<feature type="transmembrane region" description="Helical" evidence="7">
    <location>
        <begin position="84"/>
        <end position="104"/>
    </location>
</feature>
<keyword evidence="5" id="KW-0325">Glycoprotein</keyword>
<evidence type="ECO:0000256" key="6">
    <source>
        <dbReference type="ARBA" id="ARBA00023316"/>
    </source>
</evidence>
<evidence type="ECO:0000313" key="10">
    <source>
        <dbReference type="Proteomes" id="UP000607653"/>
    </source>
</evidence>
<keyword evidence="7" id="KW-0812">Transmembrane</keyword>
<evidence type="ECO:0000256" key="5">
    <source>
        <dbReference type="ARBA" id="ARBA00023180"/>
    </source>
</evidence>
<dbReference type="InterPro" id="IPR004938">
    <property type="entry name" value="XG_FTase"/>
</dbReference>
<keyword evidence="4 7" id="KW-0333">Golgi apparatus</keyword>
<keyword evidence="7" id="KW-1133">Transmembrane helix</keyword>
<organism evidence="9 10">
    <name type="scientific">Nelumbo nucifera</name>
    <name type="common">Sacred lotus</name>
    <dbReference type="NCBI Taxonomy" id="4432"/>
    <lineage>
        <taxon>Eukaryota</taxon>
        <taxon>Viridiplantae</taxon>
        <taxon>Streptophyta</taxon>
        <taxon>Embryophyta</taxon>
        <taxon>Tracheophyta</taxon>
        <taxon>Spermatophyta</taxon>
        <taxon>Magnoliopsida</taxon>
        <taxon>Proteales</taxon>
        <taxon>Nelumbonaceae</taxon>
        <taxon>Nelumbo</taxon>
    </lineage>
</organism>
<protein>
    <recommendedName>
        <fullName evidence="7">Fucosyltransferase</fullName>
        <ecNumber evidence="7">2.4.1.-</ecNumber>
    </recommendedName>
</protein>
<proteinExistence type="inferred from homology"/>
<evidence type="ECO:0000256" key="3">
    <source>
        <dbReference type="ARBA" id="ARBA00022679"/>
    </source>
</evidence>
<dbReference type="FunFam" id="3.40.50.11340:FF:000005">
    <property type="entry name" value="Galactoside 2-alpha-L-fucosyltransferase"/>
    <property type="match status" value="1"/>
</dbReference>
<name>A0A822YGQ8_NELNU</name>
<dbReference type="Proteomes" id="UP000607653">
    <property type="component" value="Unassembled WGS sequence"/>
</dbReference>